<evidence type="ECO:0000313" key="3">
    <source>
        <dbReference type="EMBL" id="QSP94700.1"/>
    </source>
</evidence>
<protein>
    <submittedName>
        <fullName evidence="3">PEP-CTERM sorting domain-containing protein</fullName>
    </submittedName>
</protein>
<organism evidence="3 4">
    <name type="scientific">Marinobacter salinisoli</name>
    <dbReference type="NCBI Taxonomy" id="2769486"/>
    <lineage>
        <taxon>Bacteria</taxon>
        <taxon>Pseudomonadati</taxon>
        <taxon>Pseudomonadota</taxon>
        <taxon>Gammaproteobacteria</taxon>
        <taxon>Pseudomonadales</taxon>
        <taxon>Marinobacteraceae</taxon>
        <taxon>Marinobacter</taxon>
    </lineage>
</organism>
<proteinExistence type="predicted"/>
<dbReference type="InterPro" id="IPR013424">
    <property type="entry name" value="Ice-binding_C"/>
</dbReference>
<reference evidence="3 4" key="1">
    <citation type="submission" date="2021-03" db="EMBL/GenBank/DDBJ databases">
        <title>Genome sequencing of Marinobacter sp. LPB0319.</title>
        <authorList>
            <person name="Kim J."/>
        </authorList>
    </citation>
    <scope>NUCLEOTIDE SEQUENCE [LARGE SCALE GENOMIC DNA]</scope>
    <source>
        <strain evidence="3 4">LPB0319</strain>
    </source>
</reference>
<keyword evidence="4" id="KW-1185">Reference proteome</keyword>
<dbReference type="EMBL" id="CP071247">
    <property type="protein sequence ID" value="QSP94700.1"/>
    <property type="molecule type" value="Genomic_DNA"/>
</dbReference>
<name>A0ABX7MTD6_9GAMM</name>
<gene>
    <name evidence="3" type="ORF">LPB19_16245</name>
</gene>
<sequence>MMKKIVAGIGALLLTLSFSTNAGLIYDEATDGDIGTGLSGMSIWRLEEGALSILGTANVGDIDEIGIIVKEGFELISGTFQAWFSGSGNGNYNSDGAQTLAGDLFQGEIKNGETFVEIAPFKIHRFRTSGFYADADVTYRYDFNVKAVPEPSTLALLALGVAGLASRRARKIAKG</sequence>
<evidence type="ECO:0000259" key="2">
    <source>
        <dbReference type="Pfam" id="PF07589"/>
    </source>
</evidence>
<evidence type="ECO:0000256" key="1">
    <source>
        <dbReference type="SAM" id="SignalP"/>
    </source>
</evidence>
<accession>A0ABX7MTD6</accession>
<dbReference type="Proteomes" id="UP000663555">
    <property type="component" value="Chromosome"/>
</dbReference>
<dbReference type="NCBIfam" id="TIGR02595">
    <property type="entry name" value="PEP_CTERM"/>
    <property type="match status" value="1"/>
</dbReference>
<feature type="signal peptide" evidence="1">
    <location>
        <begin position="1"/>
        <end position="22"/>
    </location>
</feature>
<feature type="domain" description="Ice-binding protein C-terminal" evidence="2">
    <location>
        <begin position="147"/>
        <end position="168"/>
    </location>
</feature>
<feature type="chain" id="PRO_5046877537" evidence="1">
    <location>
        <begin position="23"/>
        <end position="175"/>
    </location>
</feature>
<keyword evidence="1" id="KW-0732">Signal</keyword>
<evidence type="ECO:0000313" key="4">
    <source>
        <dbReference type="Proteomes" id="UP000663555"/>
    </source>
</evidence>
<dbReference type="Pfam" id="PF07589">
    <property type="entry name" value="PEP-CTERM"/>
    <property type="match status" value="1"/>
</dbReference>